<proteinExistence type="inferred from homology"/>
<keyword evidence="5" id="KW-0812">Transmembrane</keyword>
<evidence type="ECO:0000256" key="1">
    <source>
        <dbReference type="ARBA" id="ARBA00004167"/>
    </source>
</evidence>
<evidence type="ECO:0000256" key="5">
    <source>
        <dbReference type="ARBA" id="ARBA00022692"/>
    </source>
</evidence>
<dbReference type="GO" id="GO:0016020">
    <property type="term" value="C:membrane"/>
    <property type="evidence" value="ECO:0007669"/>
    <property type="project" value="UniProtKB-SubCell"/>
</dbReference>
<dbReference type="GO" id="GO:0016757">
    <property type="term" value="F:glycosyltransferase activity"/>
    <property type="evidence" value="ECO:0007669"/>
    <property type="project" value="UniProtKB-UniRule"/>
</dbReference>
<keyword evidence="10" id="KW-1185">Reference proteome</keyword>
<organism evidence="9 10">
    <name type="scientific">Linum trigynum</name>
    <dbReference type="NCBI Taxonomy" id="586398"/>
    <lineage>
        <taxon>Eukaryota</taxon>
        <taxon>Viridiplantae</taxon>
        <taxon>Streptophyta</taxon>
        <taxon>Embryophyta</taxon>
        <taxon>Tracheophyta</taxon>
        <taxon>Spermatophyta</taxon>
        <taxon>Magnoliopsida</taxon>
        <taxon>eudicotyledons</taxon>
        <taxon>Gunneridae</taxon>
        <taxon>Pentapetalae</taxon>
        <taxon>rosids</taxon>
        <taxon>fabids</taxon>
        <taxon>Malpighiales</taxon>
        <taxon>Linaceae</taxon>
        <taxon>Linum</taxon>
    </lineage>
</organism>
<name>A0AAV2ESB9_9ROSI</name>
<reference evidence="9 10" key="1">
    <citation type="submission" date="2024-04" db="EMBL/GenBank/DDBJ databases">
        <authorList>
            <person name="Fracassetti M."/>
        </authorList>
    </citation>
    <scope>NUCLEOTIDE SEQUENCE [LARGE SCALE GENOMIC DNA]</scope>
</reference>
<keyword evidence="7" id="KW-0472">Membrane</keyword>
<dbReference type="EC" id="2.4.1.-" evidence="8"/>
<keyword evidence="3 8" id="KW-0328">Glycosyltransferase</keyword>
<protein>
    <recommendedName>
        <fullName evidence="8">Glycosyltransferase family 92 protein</fullName>
        <ecNumber evidence="8">2.4.1.-</ecNumber>
    </recommendedName>
</protein>
<keyword evidence="4 8" id="KW-0808">Transferase</keyword>
<dbReference type="PANTHER" id="PTHR21461:SF16">
    <property type="entry name" value="GLYCOSYLTRANSFERASE FAMILY 92 PROTEIN RCOM_0530710"/>
    <property type="match status" value="1"/>
</dbReference>
<evidence type="ECO:0000256" key="7">
    <source>
        <dbReference type="ARBA" id="ARBA00023136"/>
    </source>
</evidence>
<comment type="similarity">
    <text evidence="2 8">Belongs to the glycosyltransferase 92 family.</text>
</comment>
<dbReference type="Proteomes" id="UP001497516">
    <property type="component" value="Chromosome 5"/>
</dbReference>
<evidence type="ECO:0000256" key="4">
    <source>
        <dbReference type="ARBA" id="ARBA00022679"/>
    </source>
</evidence>
<evidence type="ECO:0000256" key="6">
    <source>
        <dbReference type="ARBA" id="ARBA00022989"/>
    </source>
</evidence>
<evidence type="ECO:0000256" key="2">
    <source>
        <dbReference type="ARBA" id="ARBA00007647"/>
    </source>
</evidence>
<dbReference type="AlphaFoldDB" id="A0AAV2ESB9"/>
<accession>A0AAV2ESB9</accession>
<evidence type="ECO:0000256" key="8">
    <source>
        <dbReference type="RuleBase" id="RU366017"/>
    </source>
</evidence>
<gene>
    <name evidence="9" type="ORF">LTRI10_LOCUS29781</name>
</gene>
<evidence type="ECO:0000313" key="10">
    <source>
        <dbReference type="Proteomes" id="UP001497516"/>
    </source>
</evidence>
<sequence length="378" mass="43295">MASSRRAANQTADEENSDSVPGWGKVVYEAILDWNTVVVLAKGLNLKPRREVDPAEFRCHFSLSNNLTREESFVFTTEATVAAQEVVRCLHPEKQHRACRRNPRHRQPRRRLCRLPCLGLPCSSAIGGESVQPEIPRNEREMGREVRALRLHDAVESSVGFEGMGDVPLVAGSGAMVHLRQQQRRRATRRRRRAQHAESQCLQARLAWIKAQEAGFSHCALRAKYECKWVGFFDVDEFFYFPHYSGQTPLPGQNSLRAMVSNYTDSPTIAEVRTMCHSFGPSGLTEPPKQGVTVGYTCRLQAPERHKSFVRPDLLDMTLLNIVHHFKLREGYKSTNVAEGTEVINHYKYQVWDTFKAKFFRRVSTYVTNWQDDHMYLC</sequence>
<dbReference type="GO" id="GO:0005737">
    <property type="term" value="C:cytoplasm"/>
    <property type="evidence" value="ECO:0007669"/>
    <property type="project" value="TreeGrafter"/>
</dbReference>
<evidence type="ECO:0000313" key="9">
    <source>
        <dbReference type="EMBL" id="CAL1388881.1"/>
    </source>
</evidence>
<dbReference type="EMBL" id="OZ034818">
    <property type="protein sequence ID" value="CAL1388881.1"/>
    <property type="molecule type" value="Genomic_DNA"/>
</dbReference>
<evidence type="ECO:0000256" key="3">
    <source>
        <dbReference type="ARBA" id="ARBA00022676"/>
    </source>
</evidence>
<comment type="subcellular location">
    <subcellularLocation>
        <location evidence="1">Membrane</location>
        <topology evidence="1">Single-pass membrane protein</topology>
    </subcellularLocation>
</comment>
<keyword evidence="6" id="KW-1133">Transmembrane helix</keyword>
<dbReference type="Pfam" id="PF01697">
    <property type="entry name" value="Glyco_transf_92"/>
    <property type="match status" value="1"/>
</dbReference>
<dbReference type="PANTHER" id="PTHR21461">
    <property type="entry name" value="GLYCOSYLTRANSFERASE FAMILY 92 PROTEIN"/>
    <property type="match status" value="1"/>
</dbReference>
<dbReference type="InterPro" id="IPR008166">
    <property type="entry name" value="Glyco_transf_92"/>
</dbReference>